<evidence type="ECO:0000256" key="2">
    <source>
        <dbReference type="SAM" id="Phobius"/>
    </source>
</evidence>
<protein>
    <submittedName>
        <fullName evidence="3">Uncharacterized protein</fullName>
    </submittedName>
</protein>
<organism evidence="3 4">
    <name type="scientific">Pseudarthrobacter siccitolerans</name>
    <dbReference type="NCBI Taxonomy" id="861266"/>
    <lineage>
        <taxon>Bacteria</taxon>
        <taxon>Bacillati</taxon>
        <taxon>Actinomycetota</taxon>
        <taxon>Actinomycetes</taxon>
        <taxon>Micrococcales</taxon>
        <taxon>Micrococcaceae</taxon>
        <taxon>Pseudarthrobacter</taxon>
    </lineage>
</organism>
<evidence type="ECO:0000313" key="3">
    <source>
        <dbReference type="EMBL" id="MDQ0672972.1"/>
    </source>
</evidence>
<sequence length="118" mass="12703">MRAKWADSTSTTIKIPSIRAILLVVLLVGAMTAIVWVSVVVQGESPRPPAAPVPIEGPASWLSAWSTFWGAVAGGIGAIGTAGALWLGAITFRRQVEDQHPRSSQRYHGWQPSLERMD</sequence>
<evidence type="ECO:0000313" key="4">
    <source>
        <dbReference type="Proteomes" id="UP001236806"/>
    </source>
</evidence>
<feature type="transmembrane region" description="Helical" evidence="2">
    <location>
        <begin position="68"/>
        <end position="92"/>
    </location>
</feature>
<dbReference type="Proteomes" id="UP001236806">
    <property type="component" value="Unassembled WGS sequence"/>
</dbReference>
<gene>
    <name evidence="3" type="ORF">QFZ36_000533</name>
</gene>
<accession>A0ABU0PG81</accession>
<keyword evidence="2" id="KW-0812">Transmembrane</keyword>
<comment type="caution">
    <text evidence="3">The sequence shown here is derived from an EMBL/GenBank/DDBJ whole genome shotgun (WGS) entry which is preliminary data.</text>
</comment>
<dbReference type="EMBL" id="JAUSXB010000001">
    <property type="protein sequence ID" value="MDQ0672972.1"/>
    <property type="molecule type" value="Genomic_DNA"/>
</dbReference>
<feature type="transmembrane region" description="Helical" evidence="2">
    <location>
        <begin position="20"/>
        <end position="39"/>
    </location>
</feature>
<keyword evidence="2" id="KW-1133">Transmembrane helix</keyword>
<keyword evidence="4" id="KW-1185">Reference proteome</keyword>
<proteinExistence type="predicted"/>
<keyword evidence="2" id="KW-0472">Membrane</keyword>
<name>A0ABU0PG81_9MICC</name>
<reference evidence="3 4" key="1">
    <citation type="submission" date="2023-07" db="EMBL/GenBank/DDBJ databases">
        <title>Comparative genomics of wheat-associated soil bacteria to identify genetic determinants of phenazine resistance.</title>
        <authorList>
            <person name="Mouncey N."/>
        </authorList>
    </citation>
    <scope>NUCLEOTIDE SEQUENCE [LARGE SCALE GENOMIC DNA]</scope>
    <source>
        <strain evidence="3 4">W1I3</strain>
    </source>
</reference>
<feature type="region of interest" description="Disordered" evidence="1">
    <location>
        <begin position="97"/>
        <end position="118"/>
    </location>
</feature>
<evidence type="ECO:0000256" key="1">
    <source>
        <dbReference type="SAM" id="MobiDB-lite"/>
    </source>
</evidence>